<dbReference type="PIRSF" id="PIRSF000346">
    <property type="entry name" value="Dlt9_acylACP_des"/>
    <property type="match status" value="1"/>
</dbReference>
<dbReference type="AlphaFoldDB" id="A0A4R3VYU8"/>
<accession>A0A4R3VYU8</accession>
<proteinExistence type="inferred from homology"/>
<comment type="subunit">
    <text evidence="3">Homodimer.</text>
</comment>
<evidence type="ECO:0000256" key="1">
    <source>
        <dbReference type="ARBA" id="ARBA00001954"/>
    </source>
</evidence>
<keyword evidence="9" id="KW-0443">Lipid metabolism</keyword>
<evidence type="ECO:0000256" key="3">
    <source>
        <dbReference type="ARBA" id="ARBA00011738"/>
    </source>
</evidence>
<dbReference type="PANTHER" id="PTHR31155:SF9">
    <property type="entry name" value="STEAROYL-[ACYL-CARRIER-PROTEIN] 9-DESATURASE 7, CHLOROPLASTIC"/>
    <property type="match status" value="1"/>
</dbReference>
<reference evidence="12 13" key="1">
    <citation type="submission" date="2019-03" db="EMBL/GenBank/DDBJ databases">
        <title>Genomic Encyclopedia of Type Strains, Phase IV (KMG-IV): sequencing the most valuable type-strain genomes for metagenomic binning, comparative biology and taxonomic classification.</title>
        <authorList>
            <person name="Goeker M."/>
        </authorList>
    </citation>
    <scope>NUCLEOTIDE SEQUENCE [LARGE SCALE GENOMIC DNA]</scope>
    <source>
        <strain evidence="12 13">DSM 22362</strain>
    </source>
</reference>
<keyword evidence="5 11" id="KW-0479">Metal-binding</keyword>
<name>A0A4R3VYU8_9SPHI</name>
<feature type="binding site" evidence="11">
    <location>
        <position position="203"/>
    </location>
    <ligand>
        <name>Fe cation</name>
        <dbReference type="ChEBI" id="CHEBI:24875"/>
        <label>1</label>
    </ligand>
</feature>
<keyword evidence="4" id="KW-0444">Lipid biosynthesis</keyword>
<feature type="binding site" evidence="11">
    <location>
        <position position="203"/>
    </location>
    <ligand>
        <name>Fe cation</name>
        <dbReference type="ChEBI" id="CHEBI:24875"/>
        <label>2</label>
    </ligand>
</feature>
<evidence type="ECO:0000256" key="9">
    <source>
        <dbReference type="ARBA" id="ARBA00023098"/>
    </source>
</evidence>
<comment type="caution">
    <text evidence="12">The sequence shown here is derived from an EMBL/GenBank/DDBJ whole genome shotgun (WGS) entry which is preliminary data.</text>
</comment>
<evidence type="ECO:0000313" key="13">
    <source>
        <dbReference type="Proteomes" id="UP000295197"/>
    </source>
</evidence>
<feature type="binding site" evidence="11">
    <location>
        <position position="120"/>
    </location>
    <ligand>
        <name>Fe cation</name>
        <dbReference type="ChEBI" id="CHEBI:24875"/>
        <label>1</label>
    </ligand>
</feature>
<evidence type="ECO:0000256" key="8">
    <source>
        <dbReference type="ARBA" id="ARBA00023004"/>
    </source>
</evidence>
<feature type="binding site" evidence="11">
    <location>
        <position position="206"/>
    </location>
    <ligand>
        <name>Fe cation</name>
        <dbReference type="ChEBI" id="CHEBI:24875"/>
        <label>2</label>
    </ligand>
</feature>
<dbReference type="EMBL" id="SMBZ01000012">
    <property type="protein sequence ID" value="TCV16537.1"/>
    <property type="molecule type" value="Genomic_DNA"/>
</dbReference>
<keyword evidence="7" id="KW-0560">Oxidoreductase</keyword>
<evidence type="ECO:0000256" key="11">
    <source>
        <dbReference type="PIRSR" id="PIRSR000346-1"/>
    </source>
</evidence>
<evidence type="ECO:0000256" key="10">
    <source>
        <dbReference type="ARBA" id="ARBA00023160"/>
    </source>
</evidence>
<dbReference type="Pfam" id="PF03405">
    <property type="entry name" value="FA_desaturase_2"/>
    <property type="match status" value="1"/>
</dbReference>
<feature type="binding site" evidence="11">
    <location>
        <position position="82"/>
    </location>
    <ligand>
        <name>Fe cation</name>
        <dbReference type="ChEBI" id="CHEBI:24875"/>
        <label>1</label>
    </ligand>
</feature>
<evidence type="ECO:0000256" key="2">
    <source>
        <dbReference type="ARBA" id="ARBA00008749"/>
    </source>
</evidence>
<comment type="similarity">
    <text evidence="2">Belongs to the fatty acid desaturase type 2 family.</text>
</comment>
<dbReference type="PANTHER" id="PTHR31155">
    <property type="entry name" value="ACYL- ACYL-CARRIER-PROTEIN DESATURASE-RELATED"/>
    <property type="match status" value="1"/>
</dbReference>
<feature type="binding site" evidence="11">
    <location>
        <position position="170"/>
    </location>
    <ligand>
        <name>Fe cation</name>
        <dbReference type="ChEBI" id="CHEBI:24875"/>
        <label>2</label>
    </ligand>
</feature>
<sequence>MQELPLNIPEGSRKEVMTYLEPYMLNEMSEYLKPVEEMWQPADFLPDSSRSTFFEEVRDLQESAKELPYDLVAVLIGDTITEEALPTYESWLTMVEEVDKNEQGGWMKWVRAWTAEENRHGDLLNKYLYLSGRINMREFEMSTQYLIQDGFDIGTGADPYRNFIYTSFQELATNVSHRRVAGISKKSGDKLLAKMCGVIAADEARHAKAYMSFISKAFEVDPSEVMLAFEDMMRKKIVMPAHFLRQSGEAQGGTFAHFSDAAQRMNVYTALDYVDILKELIAEWQIDKVSGLNESGEKARDYLMRLPDRLIRLADRIKVPELEYKFKWIYG</sequence>
<dbReference type="GO" id="GO:0045300">
    <property type="term" value="F:stearoyl-[ACP] desaturase activity"/>
    <property type="evidence" value="ECO:0007669"/>
    <property type="project" value="InterPro"/>
</dbReference>
<dbReference type="InterPro" id="IPR012348">
    <property type="entry name" value="RNR-like"/>
</dbReference>
<dbReference type="GO" id="GO:0006633">
    <property type="term" value="P:fatty acid biosynthetic process"/>
    <property type="evidence" value="ECO:0007669"/>
    <property type="project" value="UniProtKB-KW"/>
</dbReference>
<keyword evidence="10" id="KW-0275">Fatty acid biosynthesis</keyword>
<dbReference type="CDD" id="cd01050">
    <property type="entry name" value="Acyl_ACP_Desat"/>
    <property type="match status" value="1"/>
</dbReference>
<comment type="cofactor">
    <cofactor evidence="11">
        <name>Fe cation</name>
        <dbReference type="ChEBI" id="CHEBI:24875"/>
    </cofactor>
    <text evidence="11">Binds 2 iron ions per subunit.</text>
</comment>
<feature type="binding site" evidence="11">
    <location>
        <position position="117"/>
    </location>
    <ligand>
        <name>Fe cation</name>
        <dbReference type="ChEBI" id="CHEBI:24875"/>
        <label>1</label>
    </ligand>
</feature>
<keyword evidence="8 11" id="KW-0408">Iron</keyword>
<evidence type="ECO:0000256" key="7">
    <source>
        <dbReference type="ARBA" id="ARBA00023002"/>
    </source>
</evidence>
<dbReference type="InterPro" id="IPR009078">
    <property type="entry name" value="Ferritin-like_SF"/>
</dbReference>
<evidence type="ECO:0000313" key="12">
    <source>
        <dbReference type="EMBL" id="TCV16537.1"/>
    </source>
</evidence>
<dbReference type="Proteomes" id="UP000295197">
    <property type="component" value="Unassembled WGS sequence"/>
</dbReference>
<keyword evidence="6" id="KW-0276">Fatty acid metabolism</keyword>
<dbReference type="InterPro" id="IPR005067">
    <property type="entry name" value="Fatty_acid_desaturase-2"/>
</dbReference>
<comment type="cofactor">
    <cofactor evidence="1">
        <name>Fe(2+)</name>
        <dbReference type="ChEBI" id="CHEBI:29033"/>
    </cofactor>
</comment>
<dbReference type="Gene3D" id="1.10.620.20">
    <property type="entry name" value="Ribonucleotide Reductase, subunit A"/>
    <property type="match status" value="1"/>
</dbReference>
<dbReference type="OrthoDB" id="9772881at2"/>
<evidence type="ECO:0000256" key="5">
    <source>
        <dbReference type="ARBA" id="ARBA00022723"/>
    </source>
</evidence>
<dbReference type="RefSeq" id="WP_132777273.1">
    <property type="nucleotide sequence ID" value="NZ_SMBZ01000012.1"/>
</dbReference>
<feature type="binding site" evidence="11">
    <location>
        <position position="117"/>
    </location>
    <ligand>
        <name>Fe cation</name>
        <dbReference type="ChEBI" id="CHEBI:24875"/>
        <label>2</label>
    </ligand>
</feature>
<protein>
    <submittedName>
        <fullName evidence="12">Acyl-[acyl-carrier-protein] desaturase</fullName>
    </submittedName>
</protein>
<organism evidence="12 13">
    <name type="scientific">Sphingobacterium alimentarium</name>
    <dbReference type="NCBI Taxonomy" id="797292"/>
    <lineage>
        <taxon>Bacteria</taxon>
        <taxon>Pseudomonadati</taxon>
        <taxon>Bacteroidota</taxon>
        <taxon>Sphingobacteriia</taxon>
        <taxon>Sphingobacteriales</taxon>
        <taxon>Sphingobacteriaceae</taxon>
        <taxon>Sphingobacterium</taxon>
    </lineage>
</organism>
<dbReference type="GO" id="GO:0046872">
    <property type="term" value="F:metal ion binding"/>
    <property type="evidence" value="ECO:0007669"/>
    <property type="project" value="UniProtKB-KW"/>
</dbReference>
<evidence type="ECO:0000256" key="4">
    <source>
        <dbReference type="ARBA" id="ARBA00022516"/>
    </source>
</evidence>
<evidence type="ECO:0000256" key="6">
    <source>
        <dbReference type="ARBA" id="ARBA00022832"/>
    </source>
</evidence>
<gene>
    <name evidence="12" type="ORF">EDC17_101210</name>
</gene>
<dbReference type="SUPFAM" id="SSF47240">
    <property type="entry name" value="Ferritin-like"/>
    <property type="match status" value="1"/>
</dbReference>
<keyword evidence="13" id="KW-1185">Reference proteome</keyword>